<proteinExistence type="inferred from homology"/>
<comment type="similarity">
    <text evidence="2">In the C-terminal section; belongs to the CDP-alcohol phosphatidyltransferase class-I family.</text>
</comment>
<evidence type="ECO:0000256" key="8">
    <source>
        <dbReference type="SAM" id="Phobius"/>
    </source>
</evidence>
<dbReference type="InterPro" id="IPR043130">
    <property type="entry name" value="CDP-OH_PTrfase_TM_dom"/>
</dbReference>
<evidence type="ECO:0000256" key="2">
    <source>
        <dbReference type="ARBA" id="ARBA00006982"/>
    </source>
</evidence>
<keyword evidence="8" id="KW-0812">Transmembrane</keyword>
<dbReference type="GO" id="GO:0016780">
    <property type="term" value="F:phosphotransferase activity, for other substituted phosphate groups"/>
    <property type="evidence" value="ECO:0007669"/>
    <property type="project" value="InterPro"/>
</dbReference>
<evidence type="ECO:0000313" key="10">
    <source>
        <dbReference type="Proteomes" id="UP000277457"/>
    </source>
</evidence>
<dbReference type="GO" id="GO:0016020">
    <property type="term" value="C:membrane"/>
    <property type="evidence" value="ECO:0007669"/>
    <property type="project" value="InterPro"/>
</dbReference>
<dbReference type="AlphaFoldDB" id="A0A662D397"/>
<dbReference type="SUPFAM" id="SSF53448">
    <property type="entry name" value="Nucleotide-diphospho-sugar transferases"/>
    <property type="match status" value="1"/>
</dbReference>
<gene>
    <name evidence="9" type="ORF">DRZ78_00440</name>
</gene>
<dbReference type="Pfam" id="PF01066">
    <property type="entry name" value="CDP-OH_P_transf"/>
    <property type="match status" value="1"/>
</dbReference>
<dbReference type="InterPro" id="IPR000462">
    <property type="entry name" value="CDP-OH_P_trans"/>
</dbReference>
<organism evidence="9 10">
    <name type="scientific">Aerophobetes bacterium</name>
    <dbReference type="NCBI Taxonomy" id="2030807"/>
    <lineage>
        <taxon>Bacteria</taxon>
        <taxon>Candidatus Aerophobota</taxon>
    </lineage>
</organism>
<evidence type="ECO:0000256" key="6">
    <source>
        <dbReference type="ARBA" id="ARBA00018322"/>
    </source>
</evidence>
<dbReference type="Gene3D" id="3.90.550.10">
    <property type="entry name" value="Spore Coat Polysaccharide Biosynthesis Protein SpsA, Chain A"/>
    <property type="match status" value="1"/>
</dbReference>
<evidence type="ECO:0000256" key="1">
    <source>
        <dbReference type="ARBA" id="ARBA00000729"/>
    </source>
</evidence>
<evidence type="ECO:0000256" key="4">
    <source>
        <dbReference type="ARBA" id="ARBA00012504"/>
    </source>
</evidence>
<dbReference type="GO" id="GO:0008654">
    <property type="term" value="P:phospholipid biosynthetic process"/>
    <property type="evidence" value="ECO:0007669"/>
    <property type="project" value="InterPro"/>
</dbReference>
<dbReference type="Gene3D" id="1.20.120.1760">
    <property type="match status" value="1"/>
</dbReference>
<name>A0A662D397_UNCAE</name>
<accession>A0A662D397</accession>
<evidence type="ECO:0000256" key="3">
    <source>
        <dbReference type="ARBA" id="ARBA00007897"/>
    </source>
</evidence>
<protein>
    <recommendedName>
        <fullName evidence="6">Bifunctional IPC transferase and DIPP synthase</fullName>
        <ecNumber evidence="4">2.7.7.74</ecNumber>
        <ecNumber evidence="5">2.7.8.34</ecNumber>
    </recommendedName>
</protein>
<comment type="catalytic activity">
    <reaction evidence="7">
        <text>CDP-1L-myo-inositol + 1D-myo-inositol 3-phosphate = bis(1L-myo-inositol) 3,1'-phosphate 1-phosphate + CMP + H(+)</text>
        <dbReference type="Rhea" id="RHEA:31327"/>
        <dbReference type="ChEBI" id="CHEBI:15378"/>
        <dbReference type="ChEBI" id="CHEBI:58401"/>
        <dbReference type="ChEBI" id="CHEBI:60377"/>
        <dbReference type="ChEBI" id="CHEBI:62573"/>
        <dbReference type="ChEBI" id="CHEBI:62576"/>
        <dbReference type="EC" id="2.7.8.34"/>
    </reaction>
</comment>
<evidence type="ECO:0000256" key="7">
    <source>
        <dbReference type="ARBA" id="ARBA00049235"/>
    </source>
</evidence>
<evidence type="ECO:0000256" key="5">
    <source>
        <dbReference type="ARBA" id="ARBA00013268"/>
    </source>
</evidence>
<dbReference type="InterPro" id="IPR029044">
    <property type="entry name" value="Nucleotide-diphossugar_trans"/>
</dbReference>
<feature type="transmembrane region" description="Helical" evidence="8">
    <location>
        <begin position="395"/>
        <end position="428"/>
    </location>
</feature>
<evidence type="ECO:0000313" key="9">
    <source>
        <dbReference type="EMBL" id="RLE08739.1"/>
    </source>
</evidence>
<comment type="caution">
    <text evidence="9">The sequence shown here is derived from an EMBL/GenBank/DDBJ whole genome shotgun (WGS) entry which is preliminary data.</text>
</comment>
<keyword evidence="8" id="KW-1133">Transmembrane helix</keyword>
<feature type="transmembrane region" description="Helical" evidence="8">
    <location>
        <begin position="329"/>
        <end position="356"/>
    </location>
</feature>
<reference evidence="9 10" key="1">
    <citation type="submission" date="2018-06" db="EMBL/GenBank/DDBJ databases">
        <title>Extensive metabolic versatility and redundancy in microbially diverse, dynamic hydrothermal sediments.</title>
        <authorList>
            <person name="Dombrowski N."/>
            <person name="Teske A."/>
            <person name="Baker B.J."/>
        </authorList>
    </citation>
    <scope>NUCLEOTIDE SEQUENCE [LARGE SCALE GENOMIC DNA]</scope>
    <source>
        <strain evidence="9">B7_G13</strain>
    </source>
</reference>
<sequence>MEAIILLTNAKGLFKLCGLSILRRNLYLLRSKEIRKVTILAEEKISHLVEKEIRKAKNLGMELKLVRPKDQNKGLSSIGRKSKENLFLIMEGNCVFDPSFLESLLQHKKTVICCDGNPEKKCVKESFKILSKNGTIQKIGHTLGKWDKVYAGMALCEKKILLELEDGLTDHVDWPMCLNKILKREKVNYLDISLTLSYSSELRRNVKPFWYRISSKDDLKVAKRHFIEGTQKKTLDVLAWYVHRPIEKKLIHYLCELPITPNQLTILTNILAYLVTFLFLRGELLVGSFLTFLVNILDGLDGKQARAKGIITKVGHLEHTLDALYEQSWYIAFSWAVFTITNNLLSLELCLVMLLFDTFSRHCSMQFRMTMKTPLADYSAFDRAFRRFDGRRNIYTIYILVGVLTGLPLYSLGVMALHAILTGVVYFVRSVKHMRSADMGFNRSFDKDNK</sequence>
<comment type="similarity">
    <text evidence="3">In the N-terminal section; belongs to the MobA family.</text>
</comment>
<dbReference type="EC" id="2.7.8.34" evidence="5"/>
<dbReference type="EMBL" id="QMPY01000009">
    <property type="protein sequence ID" value="RLE08739.1"/>
    <property type="molecule type" value="Genomic_DNA"/>
</dbReference>
<comment type="catalytic activity">
    <reaction evidence="1">
        <text>1D-myo-inositol 3-phosphate + CTP + H(+) = CDP-1L-myo-inositol + diphosphate</text>
        <dbReference type="Rhea" id="RHEA:30647"/>
        <dbReference type="ChEBI" id="CHEBI:15378"/>
        <dbReference type="ChEBI" id="CHEBI:33019"/>
        <dbReference type="ChEBI" id="CHEBI:37563"/>
        <dbReference type="ChEBI" id="CHEBI:58401"/>
        <dbReference type="ChEBI" id="CHEBI:62573"/>
        <dbReference type="EC" id="2.7.7.74"/>
    </reaction>
</comment>
<dbReference type="EC" id="2.7.7.74" evidence="4"/>
<dbReference type="Proteomes" id="UP000277457">
    <property type="component" value="Unassembled WGS sequence"/>
</dbReference>
<feature type="transmembrane region" description="Helical" evidence="8">
    <location>
        <begin position="270"/>
        <end position="294"/>
    </location>
</feature>
<keyword evidence="8" id="KW-0472">Membrane</keyword>